<reference evidence="4 7" key="2">
    <citation type="submission" date="2020-07" db="EMBL/GenBank/DDBJ databases">
        <title>The draft genome sequence of Maribacter polysiphoniae KCTC 22021.</title>
        <authorList>
            <person name="Mu L."/>
        </authorList>
    </citation>
    <scope>NUCLEOTIDE SEQUENCE [LARGE SCALE GENOMIC DNA]</scope>
    <source>
        <strain evidence="4 7">KCTC 22021</strain>
    </source>
</reference>
<dbReference type="Pfam" id="PF00501">
    <property type="entry name" value="AMP-binding"/>
    <property type="match status" value="1"/>
</dbReference>
<proteinExistence type="predicted"/>
<name>A0A316DUL0_9FLAO</name>
<sequence length="506" mass="57185">MIKINLIEYFENTVDSFPDKLALVDGTSQLTFNELRCKAKLIATQITKINSSINSPVAIYLPKTNDAIASFLGTMYSGNCYTPLDTKNPIPRIQAILKALNPSCIITNDRFIANIKKCDLDIEVINLDELDQEEDVDESFNYLKCIDTDPAYILHTSGSTGVPKGVVISHLSIIDYINWVADTFDITEKEKIGNQTPFIFDMSTLDIYLMIFKGATLFIIPEQKFMFPATLLDYINENNINFIFWVPSVLVNIANLKLLGSIKIPTVKKVLFGGEVMPPKHLGYWIKNLDKNVVYGNMYGPTEITGTCVCHIVDETFNENESLPIGKPCRNTDIIVLNEKDELCKVGEKGELCVRGSSLALGYWNNLEKTNAVFVQNPLNKSVPERIYRTGDIALLNEKGEYIYIGRKDFQIKLSGYRIDLGEIEHYILSVFDTINAGVFFDKAKNEIVLIYESENEISVKDFRSRLSNVLSKHMIPTRYIKMDILPKSTTGKIDRALLNKKINNT</sequence>
<evidence type="ECO:0000259" key="3">
    <source>
        <dbReference type="Pfam" id="PF00501"/>
    </source>
</evidence>
<dbReference type="OrthoDB" id="9778690at2"/>
<evidence type="ECO:0000256" key="1">
    <source>
        <dbReference type="ARBA" id="ARBA00022450"/>
    </source>
</evidence>
<protein>
    <submittedName>
        <fullName evidence="5">Amino acid adenylation domain-containing protein</fullName>
    </submittedName>
</protein>
<keyword evidence="2" id="KW-0597">Phosphoprotein</keyword>
<evidence type="ECO:0000313" key="6">
    <source>
        <dbReference type="Proteomes" id="UP000245667"/>
    </source>
</evidence>
<dbReference type="PANTHER" id="PTHR44845:SF7">
    <property type="entry name" value="PLIPASTATIN SYNTHASE SUBUNIT D"/>
    <property type="match status" value="1"/>
</dbReference>
<dbReference type="PROSITE" id="PS00455">
    <property type="entry name" value="AMP_BINDING"/>
    <property type="match status" value="1"/>
</dbReference>
<dbReference type="InterPro" id="IPR045851">
    <property type="entry name" value="AMP-bd_C_sf"/>
</dbReference>
<dbReference type="RefSeq" id="WP_109654164.1">
    <property type="nucleotide sequence ID" value="NZ_JACWLN010000012.1"/>
</dbReference>
<reference evidence="5 6" key="1">
    <citation type="submission" date="2018-05" db="EMBL/GenBank/DDBJ databases">
        <title>Genomic Encyclopedia of Archaeal and Bacterial Type Strains, Phase II (KMG-II): from individual species to whole genera.</title>
        <authorList>
            <person name="Goeker M."/>
        </authorList>
    </citation>
    <scope>NUCLEOTIDE SEQUENCE [LARGE SCALE GENOMIC DNA]</scope>
    <source>
        <strain evidence="5 6">DSM 23514</strain>
    </source>
</reference>
<dbReference type="SUPFAM" id="SSF56801">
    <property type="entry name" value="Acetyl-CoA synthetase-like"/>
    <property type="match status" value="1"/>
</dbReference>
<dbReference type="InterPro" id="IPR000873">
    <property type="entry name" value="AMP-dep_synth/lig_dom"/>
</dbReference>
<dbReference type="Proteomes" id="UP000245667">
    <property type="component" value="Unassembled WGS sequence"/>
</dbReference>
<dbReference type="CDD" id="cd05930">
    <property type="entry name" value="A_NRPS"/>
    <property type="match status" value="1"/>
</dbReference>
<dbReference type="AlphaFoldDB" id="A0A316DUL0"/>
<evidence type="ECO:0000256" key="2">
    <source>
        <dbReference type="ARBA" id="ARBA00022553"/>
    </source>
</evidence>
<dbReference type="PANTHER" id="PTHR44845">
    <property type="entry name" value="CARRIER DOMAIN-CONTAINING PROTEIN"/>
    <property type="match status" value="1"/>
</dbReference>
<comment type="caution">
    <text evidence="5">The sequence shown here is derived from an EMBL/GenBank/DDBJ whole genome shotgun (WGS) entry which is preliminary data.</text>
</comment>
<keyword evidence="7" id="KW-1185">Reference proteome</keyword>
<dbReference type="Gene3D" id="3.40.50.12780">
    <property type="entry name" value="N-terminal domain of ligase-like"/>
    <property type="match status" value="1"/>
</dbReference>
<organism evidence="5 6">
    <name type="scientific">Maribacter polysiphoniae</name>
    <dbReference type="NCBI Taxonomy" id="429344"/>
    <lineage>
        <taxon>Bacteria</taxon>
        <taxon>Pseudomonadati</taxon>
        <taxon>Bacteroidota</taxon>
        <taxon>Flavobacteriia</taxon>
        <taxon>Flavobacteriales</taxon>
        <taxon>Flavobacteriaceae</taxon>
        <taxon>Maribacter</taxon>
    </lineage>
</organism>
<feature type="domain" description="AMP-dependent synthetase/ligase" evidence="3">
    <location>
        <begin position="10"/>
        <end position="364"/>
    </location>
</feature>
<dbReference type="Gene3D" id="3.30.300.30">
    <property type="match status" value="1"/>
</dbReference>
<accession>A0A316DUL0</accession>
<evidence type="ECO:0000313" key="5">
    <source>
        <dbReference type="EMBL" id="PWK21102.1"/>
    </source>
</evidence>
<dbReference type="Proteomes" id="UP000651837">
    <property type="component" value="Unassembled WGS sequence"/>
</dbReference>
<dbReference type="EMBL" id="QGGQ01000013">
    <property type="protein sequence ID" value="PWK21102.1"/>
    <property type="molecule type" value="Genomic_DNA"/>
</dbReference>
<keyword evidence="1" id="KW-0596">Phosphopantetheine</keyword>
<evidence type="ECO:0000313" key="7">
    <source>
        <dbReference type="Proteomes" id="UP000651837"/>
    </source>
</evidence>
<dbReference type="NCBIfam" id="TIGR01733">
    <property type="entry name" value="AA-adenyl-dom"/>
    <property type="match status" value="1"/>
</dbReference>
<dbReference type="InterPro" id="IPR010071">
    <property type="entry name" value="AA_adenyl_dom"/>
</dbReference>
<gene>
    <name evidence="4" type="ORF">HZY62_19010</name>
    <name evidence="5" type="ORF">LX92_03903</name>
</gene>
<dbReference type="EMBL" id="JACWLN010000012">
    <property type="protein sequence ID" value="MBD1262694.1"/>
    <property type="molecule type" value="Genomic_DNA"/>
</dbReference>
<dbReference type="InterPro" id="IPR020845">
    <property type="entry name" value="AMP-binding_CS"/>
</dbReference>
<evidence type="ECO:0000313" key="4">
    <source>
        <dbReference type="EMBL" id="MBD1262694.1"/>
    </source>
</evidence>
<dbReference type="InterPro" id="IPR042099">
    <property type="entry name" value="ANL_N_sf"/>
</dbReference>